<dbReference type="AlphaFoldDB" id="A0AAQ3KRW9"/>
<keyword evidence="4" id="KW-1185">Reference proteome</keyword>
<evidence type="ECO:0000256" key="1">
    <source>
        <dbReference type="SAM" id="Coils"/>
    </source>
</evidence>
<evidence type="ECO:0000313" key="4">
    <source>
        <dbReference type="Proteomes" id="UP001327560"/>
    </source>
</evidence>
<feature type="compositionally biased region" description="Basic and acidic residues" evidence="2">
    <location>
        <begin position="25"/>
        <end position="34"/>
    </location>
</feature>
<accession>A0AAQ3KRW9</accession>
<feature type="compositionally biased region" description="Basic and acidic residues" evidence="2">
    <location>
        <begin position="50"/>
        <end position="61"/>
    </location>
</feature>
<name>A0AAQ3KRW9_9LILI</name>
<gene>
    <name evidence="3" type="ORF">Cni_G20787</name>
</gene>
<keyword evidence="1" id="KW-0175">Coiled coil</keyword>
<evidence type="ECO:0000313" key="3">
    <source>
        <dbReference type="EMBL" id="WOL12023.1"/>
    </source>
</evidence>
<reference evidence="3 4" key="1">
    <citation type="submission" date="2023-10" db="EMBL/GenBank/DDBJ databases">
        <title>Chromosome-scale genome assembly provides insights into flower coloration mechanisms of Canna indica.</title>
        <authorList>
            <person name="Li C."/>
        </authorList>
    </citation>
    <scope>NUCLEOTIDE SEQUENCE [LARGE SCALE GENOMIC DNA]</scope>
    <source>
        <tissue evidence="3">Flower</tissue>
    </source>
</reference>
<dbReference type="PANTHER" id="PTHR34466:SF3">
    <property type="entry name" value="OS11G0129800 PROTEIN"/>
    <property type="match status" value="1"/>
</dbReference>
<protein>
    <submittedName>
        <fullName evidence="3">Uncharacterized protein</fullName>
    </submittedName>
</protein>
<evidence type="ECO:0000256" key="2">
    <source>
        <dbReference type="SAM" id="MobiDB-lite"/>
    </source>
</evidence>
<dbReference type="PANTHER" id="PTHR34466">
    <property type="entry name" value="OS11G0129800 PROTEIN"/>
    <property type="match status" value="1"/>
</dbReference>
<dbReference type="Proteomes" id="UP001327560">
    <property type="component" value="Chromosome 6"/>
</dbReference>
<feature type="region of interest" description="Disordered" evidence="2">
    <location>
        <begin position="1"/>
        <end position="65"/>
    </location>
</feature>
<proteinExistence type="predicted"/>
<dbReference type="EMBL" id="CP136895">
    <property type="protein sequence ID" value="WOL12023.1"/>
    <property type="molecule type" value="Genomic_DNA"/>
</dbReference>
<sequence>MAVSVFNSSSKRGTYCSSSTTSSSSKERPGESSGKKIPVRRSRSMASLPRSDDNPTSKHLGEYANTRDNPLFGCSSSSSSPEIEHTSEAIKGDVFDCKRGRSMWRNSYSRNGNSCSKSQSGRSLSRDVIGRRRLRSLSRGRYGVSEIRHWDDRISTDSLSETDDSSTRNYFQSNHLSPDSGSLGIYEMVQSEAQSTVSEVTTDHENAINKKNPSIIFMDNISDMGSELVNPDGTELVSDIRREYAIKLEQSQERIRKLQADLAVEEQRRQELSRILKDMVHCSKNSETCKSRAKRKASIERIKMSRRLAEEAMNYFDECVSLSTFDGSDFSSQEDQHTSNLGVMQTGNSRFFSNGRSNFSASNYPSSQFEHHEGSNNEKTSLLSITESDYAINRSGNDDYLPELDTPLSGNRYFSFVRDRTVGIHEIRNYMNFEEKSKCGEDVKKRSSYNAEDHNLNFSPETVLFEKVTLKNRIDFGGLLICNIRIF</sequence>
<feature type="compositionally biased region" description="Polar residues" evidence="2">
    <location>
        <begin position="108"/>
        <end position="123"/>
    </location>
</feature>
<feature type="compositionally biased region" description="Polar residues" evidence="2">
    <location>
        <begin position="1"/>
        <end position="16"/>
    </location>
</feature>
<feature type="region of interest" description="Disordered" evidence="2">
    <location>
        <begin position="108"/>
        <end position="127"/>
    </location>
</feature>
<organism evidence="3 4">
    <name type="scientific">Canna indica</name>
    <name type="common">Indian-shot</name>
    <dbReference type="NCBI Taxonomy" id="4628"/>
    <lineage>
        <taxon>Eukaryota</taxon>
        <taxon>Viridiplantae</taxon>
        <taxon>Streptophyta</taxon>
        <taxon>Embryophyta</taxon>
        <taxon>Tracheophyta</taxon>
        <taxon>Spermatophyta</taxon>
        <taxon>Magnoliopsida</taxon>
        <taxon>Liliopsida</taxon>
        <taxon>Zingiberales</taxon>
        <taxon>Cannaceae</taxon>
        <taxon>Canna</taxon>
    </lineage>
</organism>
<feature type="coiled-coil region" evidence="1">
    <location>
        <begin position="241"/>
        <end position="275"/>
    </location>
</feature>